<reference evidence="3" key="1">
    <citation type="submission" date="2017-02" db="UniProtKB">
        <authorList>
            <consortium name="WormBaseParasite"/>
        </authorList>
    </citation>
    <scope>IDENTIFICATION</scope>
</reference>
<evidence type="ECO:0000313" key="2">
    <source>
        <dbReference type="Proteomes" id="UP000267096"/>
    </source>
</evidence>
<name>A0A0M3J2D0_ANISI</name>
<organism evidence="3">
    <name type="scientific">Anisakis simplex</name>
    <name type="common">Herring worm</name>
    <dbReference type="NCBI Taxonomy" id="6269"/>
    <lineage>
        <taxon>Eukaryota</taxon>
        <taxon>Metazoa</taxon>
        <taxon>Ecdysozoa</taxon>
        <taxon>Nematoda</taxon>
        <taxon>Chromadorea</taxon>
        <taxon>Rhabditida</taxon>
        <taxon>Spirurina</taxon>
        <taxon>Ascaridomorpha</taxon>
        <taxon>Ascaridoidea</taxon>
        <taxon>Anisakidae</taxon>
        <taxon>Anisakis</taxon>
        <taxon>Anisakis simplex complex</taxon>
    </lineage>
</organism>
<protein>
    <submittedName>
        <fullName evidence="3">DUF1559 domain-containing protein</fullName>
    </submittedName>
</protein>
<dbReference type="EMBL" id="UYRR01001711">
    <property type="protein sequence ID" value="VDK18888.1"/>
    <property type="molecule type" value="Genomic_DNA"/>
</dbReference>
<keyword evidence="2" id="KW-1185">Reference proteome</keyword>
<dbReference type="Proteomes" id="UP000267096">
    <property type="component" value="Unassembled WGS sequence"/>
</dbReference>
<gene>
    <name evidence="1" type="ORF">ASIM_LOCUS1563</name>
</gene>
<dbReference type="WBParaSite" id="ASIM_0000168801-mRNA-1">
    <property type="protein sequence ID" value="ASIM_0000168801-mRNA-1"/>
    <property type="gene ID" value="ASIM_0000168801"/>
</dbReference>
<reference evidence="1 2" key="2">
    <citation type="submission" date="2018-11" db="EMBL/GenBank/DDBJ databases">
        <authorList>
            <consortium name="Pathogen Informatics"/>
        </authorList>
    </citation>
    <scope>NUCLEOTIDE SEQUENCE [LARGE SCALE GENOMIC DNA]</scope>
</reference>
<accession>A0A0M3J2D0</accession>
<evidence type="ECO:0000313" key="1">
    <source>
        <dbReference type="EMBL" id="VDK18888.1"/>
    </source>
</evidence>
<evidence type="ECO:0000313" key="3">
    <source>
        <dbReference type="WBParaSite" id="ASIM_0000168801-mRNA-1"/>
    </source>
</evidence>
<dbReference type="AlphaFoldDB" id="A0A0M3J2D0"/>
<proteinExistence type="predicted"/>
<sequence length="53" mass="5932">MQMDDVWLSNQNNSNKLMMLGACLPNDHHGNPWMYGAPNPLATSMPMTLPTML</sequence>